<keyword evidence="2" id="KW-0482">Metalloprotease</keyword>
<evidence type="ECO:0000313" key="2">
    <source>
        <dbReference type="EMBL" id="AKB78580.1"/>
    </source>
</evidence>
<organism evidence="2 3">
    <name type="scientific">Methanosarcina horonobensis HB-1 = JCM 15518</name>
    <dbReference type="NCBI Taxonomy" id="1434110"/>
    <lineage>
        <taxon>Archaea</taxon>
        <taxon>Methanobacteriati</taxon>
        <taxon>Methanobacteriota</taxon>
        <taxon>Stenosarchaea group</taxon>
        <taxon>Methanomicrobia</taxon>
        <taxon>Methanosarcinales</taxon>
        <taxon>Methanosarcinaceae</taxon>
        <taxon>Methanosarcina</taxon>
    </lineage>
</organism>
<evidence type="ECO:0000313" key="3">
    <source>
        <dbReference type="Proteomes" id="UP000033101"/>
    </source>
</evidence>
<reference evidence="2 3" key="1">
    <citation type="submission" date="2014-07" db="EMBL/GenBank/DDBJ databases">
        <title>Methanogenic archaea and the global carbon cycle.</title>
        <authorList>
            <person name="Henriksen J.R."/>
            <person name="Luke J."/>
            <person name="Reinhart S."/>
            <person name="Benedict M.N."/>
            <person name="Youngblut N.D."/>
            <person name="Metcalf M.E."/>
            <person name="Whitaker R.J."/>
            <person name="Metcalf W.W."/>
        </authorList>
    </citation>
    <scope>NUCLEOTIDE SEQUENCE [LARGE SCALE GENOMIC DNA]</scope>
    <source>
        <strain evidence="2 3">HB-1</strain>
    </source>
</reference>
<keyword evidence="3" id="KW-1185">Reference proteome</keyword>
<accession>A0A0E3WUB1</accession>
<dbReference type="HOGENOM" id="CLU_1521900_0_0_2"/>
<dbReference type="InterPro" id="IPR008503">
    <property type="entry name" value="Asp_endopeptidase"/>
</dbReference>
<gene>
    <name evidence="2" type="ORF">MSHOH_2097</name>
</gene>
<dbReference type="InterPro" id="IPR036821">
    <property type="entry name" value="Peptide_deformylase_sf"/>
</dbReference>
<dbReference type="EMBL" id="CP009516">
    <property type="protein sequence ID" value="AKB78580.1"/>
    <property type="molecule type" value="Genomic_DNA"/>
</dbReference>
<sequence>MMEGMQNMDAEEIRAIFRFSALEKNMISSFEIQGDLFLPFLLSLKSGGSWSYATEEAKSMAVKDVITYYNEEGKTGYTLEKIYFFIDPEIIEEEGVIRRLEKCGTKEERELVERPYLITLKAKKIIFAEVNPEFRKIIVRELKKKRIQLKGTPAYSAAHELEHLEKGEIKGVPLWNFEYVKELAKNEHKNGQ</sequence>
<feature type="domain" description="Retropepsin-like aspartic endopeptidase" evidence="1">
    <location>
        <begin position="39"/>
        <end position="140"/>
    </location>
</feature>
<keyword evidence="2" id="KW-0378">Hydrolase</keyword>
<dbReference type="SUPFAM" id="SSF56420">
    <property type="entry name" value="Peptide deformylase"/>
    <property type="match status" value="1"/>
</dbReference>
<dbReference type="GO" id="GO:0008237">
    <property type="term" value="F:metallopeptidase activity"/>
    <property type="evidence" value="ECO:0007669"/>
    <property type="project" value="UniProtKB-KW"/>
</dbReference>
<evidence type="ECO:0000259" key="1">
    <source>
        <dbReference type="Pfam" id="PF05618"/>
    </source>
</evidence>
<protein>
    <submittedName>
        <fullName evidence="2">Putative metalloprotease</fullName>
    </submittedName>
</protein>
<dbReference type="Proteomes" id="UP000033101">
    <property type="component" value="Chromosome"/>
</dbReference>
<name>A0A0E3WUB1_9EURY</name>
<dbReference type="Gene3D" id="3.90.45.10">
    <property type="entry name" value="Peptide deformylase"/>
    <property type="match status" value="1"/>
</dbReference>
<keyword evidence="2" id="KW-0645">Protease</keyword>
<dbReference type="Pfam" id="PF05618">
    <property type="entry name" value="Zn_protease"/>
    <property type="match status" value="1"/>
</dbReference>
<proteinExistence type="predicted"/>
<dbReference type="AlphaFoldDB" id="A0A0E3WUB1"/>
<dbReference type="KEGG" id="mhor:MSHOH_2097"/>
<dbReference type="PATRIC" id="fig|1434110.4.peg.2666"/>
<dbReference type="GO" id="GO:0006508">
    <property type="term" value="P:proteolysis"/>
    <property type="evidence" value="ECO:0007669"/>
    <property type="project" value="UniProtKB-KW"/>
</dbReference>